<evidence type="ECO:0000256" key="5">
    <source>
        <dbReference type="ARBA" id="ARBA00023004"/>
    </source>
</evidence>
<accession>A0ABR7U471</accession>
<sequence length="385" mass="44266">MAHDVDTIERPAPTQGAAASTVFLRNLPAPEPSMGSAAYAAQRERALAFDPRRRANYEKYLRARTDRRIVDYLPIKLDIENVSRCNFRCTMCQVSDWHKGQRASDMPLESFKALLDQQYGLIEIKLQGMGEPLMQGDAYLAMLRHAREREIWVRTTTNASLLHLRENYRRLIDADPNEVQISIDGADEATFESIRRGSVFSRVIANCKLINAYSRERGVDRTKMWVVVQQSNRHQLPEFVELAAEAGFTSLAFSLDLTNWGQDKWGEALRDIVAENAFTEELCERLMARGRELGVRVAFWNVTDKYSWRKTDKLCPWPFERLYVSSDMRAVPCCTIANPEVVDFGNAEDLVALWHGEAYETFRKEHREGRIPEVCKGCYREDDRA</sequence>
<dbReference type="InterPro" id="IPR058240">
    <property type="entry name" value="rSAM_sf"/>
</dbReference>
<organism evidence="8 9">
    <name type="scientific">Bradyrhizobium campsiandrae</name>
    <dbReference type="NCBI Taxonomy" id="1729892"/>
    <lineage>
        <taxon>Bacteria</taxon>
        <taxon>Pseudomonadati</taxon>
        <taxon>Pseudomonadota</taxon>
        <taxon>Alphaproteobacteria</taxon>
        <taxon>Hyphomicrobiales</taxon>
        <taxon>Nitrobacteraceae</taxon>
        <taxon>Bradyrhizobium</taxon>
    </lineage>
</organism>
<keyword evidence="5" id="KW-0408">Iron</keyword>
<dbReference type="CDD" id="cd21109">
    <property type="entry name" value="SPASM"/>
    <property type="match status" value="1"/>
</dbReference>
<feature type="domain" description="Radical SAM core" evidence="7">
    <location>
        <begin position="65"/>
        <end position="296"/>
    </location>
</feature>
<evidence type="ECO:0000259" key="7">
    <source>
        <dbReference type="PROSITE" id="PS51918"/>
    </source>
</evidence>
<gene>
    <name evidence="8" type="ORF">HA482_11650</name>
</gene>
<name>A0ABR7U471_9BRAD</name>
<proteinExistence type="predicted"/>
<dbReference type="Proteomes" id="UP000639516">
    <property type="component" value="Unassembled WGS sequence"/>
</dbReference>
<evidence type="ECO:0000256" key="6">
    <source>
        <dbReference type="ARBA" id="ARBA00023014"/>
    </source>
</evidence>
<dbReference type="PANTHER" id="PTHR11228:SF7">
    <property type="entry name" value="PQQA PEPTIDE CYCLASE"/>
    <property type="match status" value="1"/>
</dbReference>
<dbReference type="PANTHER" id="PTHR11228">
    <property type="entry name" value="RADICAL SAM DOMAIN PROTEIN"/>
    <property type="match status" value="1"/>
</dbReference>
<keyword evidence="2" id="KW-0004">4Fe-4S</keyword>
<keyword evidence="6" id="KW-0411">Iron-sulfur</keyword>
<evidence type="ECO:0000313" key="8">
    <source>
        <dbReference type="EMBL" id="MBC9978863.1"/>
    </source>
</evidence>
<evidence type="ECO:0000256" key="3">
    <source>
        <dbReference type="ARBA" id="ARBA00022691"/>
    </source>
</evidence>
<protein>
    <submittedName>
        <fullName evidence="8">Radical SAM protein</fullName>
    </submittedName>
</protein>
<keyword evidence="3" id="KW-0949">S-adenosyl-L-methionine</keyword>
<dbReference type="InterPro" id="IPR023885">
    <property type="entry name" value="4Fe4S-binding_SPASM_dom"/>
</dbReference>
<dbReference type="Pfam" id="PF13186">
    <property type="entry name" value="SPASM"/>
    <property type="match status" value="1"/>
</dbReference>
<dbReference type="PROSITE" id="PS51918">
    <property type="entry name" value="RADICAL_SAM"/>
    <property type="match status" value="1"/>
</dbReference>
<dbReference type="InterPro" id="IPR007197">
    <property type="entry name" value="rSAM"/>
</dbReference>
<keyword evidence="9" id="KW-1185">Reference proteome</keyword>
<dbReference type="SFLD" id="SFLDG01067">
    <property type="entry name" value="SPASM/twitch_domain_containing"/>
    <property type="match status" value="1"/>
</dbReference>
<dbReference type="RefSeq" id="WP_188102562.1">
    <property type="nucleotide sequence ID" value="NZ_JAANIH010000027.1"/>
</dbReference>
<dbReference type="Pfam" id="PF04055">
    <property type="entry name" value="Radical_SAM"/>
    <property type="match status" value="1"/>
</dbReference>
<dbReference type="SFLD" id="SFLDS00029">
    <property type="entry name" value="Radical_SAM"/>
    <property type="match status" value="1"/>
</dbReference>
<dbReference type="SUPFAM" id="SSF102114">
    <property type="entry name" value="Radical SAM enzymes"/>
    <property type="match status" value="1"/>
</dbReference>
<dbReference type="InterPro" id="IPR034391">
    <property type="entry name" value="AdoMet-like_SPASM_containing"/>
</dbReference>
<comment type="cofactor">
    <cofactor evidence="1">
        <name>[4Fe-4S] cluster</name>
        <dbReference type="ChEBI" id="CHEBI:49883"/>
    </cofactor>
</comment>
<dbReference type="CDD" id="cd01335">
    <property type="entry name" value="Radical_SAM"/>
    <property type="match status" value="1"/>
</dbReference>
<dbReference type="SFLD" id="SFLDG01387">
    <property type="entry name" value="BtrN-like_SPASM_domain_contain"/>
    <property type="match status" value="1"/>
</dbReference>
<reference evidence="8 9" key="1">
    <citation type="journal article" date="2020" name="Arch. Microbiol.">
        <title>Bradyrhizobium campsiandrae sp. nov., a nitrogen-fixing bacterial strain isolated from a native leguminous tree from the Amazon adapted to flooded conditions.</title>
        <authorList>
            <person name="Cabral Michel D."/>
            <person name="Martins da Costa E."/>
            <person name="Azarias Guimaraes A."/>
            <person name="Soares de Carvalho T."/>
            <person name="Santos de Castro Caputo P."/>
            <person name="Willems A."/>
            <person name="de Souza Moreira F.M."/>
        </authorList>
    </citation>
    <scope>NUCLEOTIDE SEQUENCE [LARGE SCALE GENOMIC DNA]</scope>
    <source>
        <strain evidence="9">INPA 384B</strain>
    </source>
</reference>
<dbReference type="InterPro" id="IPR050377">
    <property type="entry name" value="Radical_SAM_PqqE_MftC-like"/>
</dbReference>
<evidence type="ECO:0000256" key="4">
    <source>
        <dbReference type="ARBA" id="ARBA00022723"/>
    </source>
</evidence>
<keyword evidence="4" id="KW-0479">Metal-binding</keyword>
<dbReference type="EMBL" id="JAATTO010000014">
    <property type="protein sequence ID" value="MBC9978863.1"/>
    <property type="molecule type" value="Genomic_DNA"/>
</dbReference>
<dbReference type="InterPro" id="IPR013785">
    <property type="entry name" value="Aldolase_TIM"/>
</dbReference>
<comment type="caution">
    <text evidence="8">The sequence shown here is derived from an EMBL/GenBank/DDBJ whole genome shotgun (WGS) entry which is preliminary data.</text>
</comment>
<evidence type="ECO:0000256" key="2">
    <source>
        <dbReference type="ARBA" id="ARBA00022485"/>
    </source>
</evidence>
<evidence type="ECO:0000313" key="9">
    <source>
        <dbReference type="Proteomes" id="UP000639516"/>
    </source>
</evidence>
<evidence type="ECO:0000256" key="1">
    <source>
        <dbReference type="ARBA" id="ARBA00001966"/>
    </source>
</evidence>
<dbReference type="Gene3D" id="3.20.20.70">
    <property type="entry name" value="Aldolase class I"/>
    <property type="match status" value="1"/>
</dbReference>